<evidence type="ECO:0000256" key="3">
    <source>
        <dbReference type="ARBA" id="ARBA00022679"/>
    </source>
</evidence>
<keyword evidence="3 5" id="KW-0808">Transferase</keyword>
<comment type="similarity">
    <text evidence="2">Belongs to the plant acyltransferase family.</text>
</comment>
<dbReference type="PANTHER" id="PTHR31623">
    <property type="entry name" value="F21J9.9"/>
    <property type="match status" value="1"/>
</dbReference>
<accession>A0A7I6W6L4</accession>
<evidence type="ECO:0000313" key="6">
    <source>
        <dbReference type="EMBL" id="GAA0162047.1"/>
    </source>
</evidence>
<dbReference type="EMBL" id="BAABME010004347">
    <property type="protein sequence ID" value="GAA0162047.1"/>
    <property type="molecule type" value="Genomic_DNA"/>
</dbReference>
<reference evidence="6 7" key="2">
    <citation type="submission" date="2024-01" db="EMBL/GenBank/DDBJ databases">
        <title>The complete chloroplast genome sequence of Lithospermum erythrorhizon: insights into the phylogenetic relationship among Boraginaceae species and the maternal lineages of purple gromwells.</title>
        <authorList>
            <person name="Okada T."/>
            <person name="Watanabe K."/>
        </authorList>
    </citation>
    <scope>NUCLEOTIDE SEQUENCE [LARGE SCALE GENOMIC DNA]</scope>
</reference>
<keyword evidence="4 5" id="KW-0012">Acyltransferase</keyword>
<dbReference type="Proteomes" id="UP001454036">
    <property type="component" value="Unassembled WGS sequence"/>
</dbReference>
<reference evidence="5" key="1">
    <citation type="journal article" date="2020" name="Plant Physiol.">
        <title>Two BAHD acyltransferases catalyze the last step in the shikonin/alkannin biosynthetic pathway.</title>
        <authorList>
            <person name="Oshikiri H."/>
            <person name="Watanabe B."/>
            <person name="Yamamoto H."/>
            <person name="Yazaki K."/>
            <person name="Takanashi K."/>
        </authorList>
    </citation>
    <scope>NUCLEOTIDE SEQUENCE</scope>
</reference>
<evidence type="ECO:0000313" key="5">
    <source>
        <dbReference type="EMBL" id="BBV14786.1"/>
    </source>
</evidence>
<dbReference type="PANTHER" id="PTHR31623:SF88">
    <property type="entry name" value="ACYLSUGAR ACYLTRANSFERASE 3-LIKE"/>
    <property type="match status" value="1"/>
</dbReference>
<evidence type="ECO:0000256" key="1">
    <source>
        <dbReference type="ARBA" id="ARBA00004913"/>
    </source>
</evidence>
<sequence>MDTSQLQLISTKIIKPSFSTPPPPQKYKLGLIDQLLNNVYIPIAFFYPHNPNNASINIPSLLENSLSKVLASYYPLAGKEVDNLNIDCTEMGATLIEASVDCKMSHILSQPYVNAQDVIFPSGLNWRFKPNESLIVAQLTHFACGGIAISLCMSHKVSDAQTLCNFARDWAFVTKETGEQNSSPSPQLNAATIIPPFDDPSVKPVFGMFLEQENCISKRFVFNSSKLSQLKAKISSETGITNPTRVEVVTALIHKCAYEAALKVDPNSNKIPIFVQVVNMRPVINPPLSSNFVGNLANYFGVPFPEDKDSTFVRLVSDLRGAKVGFYEKFKEVTANEFREEILKSVEYMKVISAGESNLEQYICTSMCRFPFYDMDFGWGKPQRVSFAAAPFKNFVILMDDRNGDGVEAFVPLEDKIMYVFEKDPELLPYASSG</sequence>
<evidence type="ECO:0000256" key="2">
    <source>
        <dbReference type="ARBA" id="ARBA00009861"/>
    </source>
</evidence>
<proteinExistence type="evidence at transcript level"/>
<evidence type="ECO:0000313" key="7">
    <source>
        <dbReference type="Proteomes" id="UP001454036"/>
    </source>
</evidence>
<organism evidence="5">
    <name type="scientific">Lithospermum erythrorhizon</name>
    <name type="common">Purple gromwell</name>
    <name type="synonym">Lithospermum officinale var. erythrorhizon</name>
    <dbReference type="NCBI Taxonomy" id="34254"/>
    <lineage>
        <taxon>Eukaryota</taxon>
        <taxon>Viridiplantae</taxon>
        <taxon>Streptophyta</taxon>
        <taxon>Embryophyta</taxon>
        <taxon>Tracheophyta</taxon>
        <taxon>Spermatophyta</taxon>
        <taxon>Magnoliopsida</taxon>
        <taxon>eudicotyledons</taxon>
        <taxon>Gunneridae</taxon>
        <taxon>Pentapetalae</taxon>
        <taxon>asterids</taxon>
        <taxon>lamiids</taxon>
        <taxon>Boraginales</taxon>
        <taxon>Boraginaceae</taxon>
        <taxon>Boraginoideae</taxon>
        <taxon>Lithospermeae</taxon>
        <taxon>Lithospermum</taxon>
    </lineage>
</organism>
<dbReference type="Pfam" id="PF02458">
    <property type="entry name" value="Transferase"/>
    <property type="match status" value="1"/>
</dbReference>
<dbReference type="GO" id="GO:0016746">
    <property type="term" value="F:acyltransferase activity"/>
    <property type="evidence" value="ECO:0007669"/>
    <property type="project" value="UniProtKB-KW"/>
</dbReference>
<gene>
    <name evidence="5" type="primary">LeAAT1</name>
    <name evidence="6" type="ORF">LIER_18231</name>
</gene>
<evidence type="ECO:0000256" key="4">
    <source>
        <dbReference type="ARBA" id="ARBA00023315"/>
    </source>
</evidence>
<dbReference type="InterPro" id="IPR023213">
    <property type="entry name" value="CAT-like_dom_sf"/>
</dbReference>
<comment type="pathway">
    <text evidence="1">Alkaloid biosynthesis.</text>
</comment>
<dbReference type="AlphaFoldDB" id="A0A7I6W6L4"/>
<dbReference type="Gene3D" id="3.30.559.10">
    <property type="entry name" value="Chloramphenicol acetyltransferase-like domain"/>
    <property type="match status" value="2"/>
</dbReference>
<dbReference type="EMBL" id="LC520138">
    <property type="protein sequence ID" value="BBV14786.1"/>
    <property type="molecule type" value="mRNA"/>
</dbReference>
<name>A0A7I6W6L4_LITER</name>
<protein>
    <submittedName>
        <fullName evidence="5">BAHD acyltransferase</fullName>
    </submittedName>
</protein>
<keyword evidence="7" id="KW-1185">Reference proteome</keyword>